<protein>
    <submittedName>
        <fullName evidence="1">Uncharacterized protein</fullName>
    </submittedName>
</protein>
<feature type="non-terminal residue" evidence="1">
    <location>
        <position position="1"/>
    </location>
</feature>
<accession>X1CAN0</accession>
<proteinExistence type="predicted"/>
<reference evidence="1" key="1">
    <citation type="journal article" date="2014" name="Front. Microbiol.">
        <title>High frequency of phylogenetically diverse reductive dehalogenase-homologous genes in deep subseafloor sedimentary metagenomes.</title>
        <authorList>
            <person name="Kawai M."/>
            <person name="Futagami T."/>
            <person name="Toyoda A."/>
            <person name="Takaki Y."/>
            <person name="Nishi S."/>
            <person name="Hori S."/>
            <person name="Arai W."/>
            <person name="Tsubouchi T."/>
            <person name="Morono Y."/>
            <person name="Uchiyama I."/>
            <person name="Ito T."/>
            <person name="Fujiyama A."/>
            <person name="Inagaki F."/>
            <person name="Takami H."/>
        </authorList>
    </citation>
    <scope>NUCLEOTIDE SEQUENCE</scope>
    <source>
        <strain evidence="1">Expedition CK06-06</strain>
    </source>
</reference>
<dbReference type="AlphaFoldDB" id="X1CAN0"/>
<name>X1CAN0_9ZZZZ</name>
<dbReference type="EMBL" id="BART01020878">
    <property type="protein sequence ID" value="GAG93403.1"/>
    <property type="molecule type" value="Genomic_DNA"/>
</dbReference>
<evidence type="ECO:0000313" key="1">
    <source>
        <dbReference type="EMBL" id="GAG93403.1"/>
    </source>
</evidence>
<gene>
    <name evidence="1" type="ORF">S01H4_38680</name>
</gene>
<sequence length="164" mass="19411">ENIVRIFFVKANEHLLYYQNIANSTYDSLLRKSEYVPYTPKELTTREVNKIVNDLEDCKHISSCWEYGMTEDKWIFFISLDYTHIVSDKQRKKIIDKFQIVLPYEPKYAIDSIKKFNENIEESPISYVNSVIKKSKNVPKNYELLNDLTEKILAISIFEPEIVS</sequence>
<comment type="caution">
    <text evidence="1">The sequence shown here is derived from an EMBL/GenBank/DDBJ whole genome shotgun (WGS) entry which is preliminary data.</text>
</comment>
<organism evidence="1">
    <name type="scientific">marine sediment metagenome</name>
    <dbReference type="NCBI Taxonomy" id="412755"/>
    <lineage>
        <taxon>unclassified sequences</taxon>
        <taxon>metagenomes</taxon>
        <taxon>ecological metagenomes</taxon>
    </lineage>
</organism>